<dbReference type="GO" id="GO:0003677">
    <property type="term" value="F:DNA binding"/>
    <property type="evidence" value="ECO:0007669"/>
    <property type="project" value="InterPro"/>
</dbReference>
<dbReference type="InterPro" id="IPR047650">
    <property type="entry name" value="Transpos_IS110"/>
</dbReference>
<reference evidence="3 4" key="1">
    <citation type="submission" date="2020-06" db="EMBL/GenBank/DDBJ databases">
        <title>Genome mining for natural products.</title>
        <authorList>
            <person name="Zhang B."/>
            <person name="Shi J."/>
            <person name="Ge H."/>
        </authorList>
    </citation>
    <scope>NUCLEOTIDE SEQUENCE [LARGE SCALE GENOMIC DNA]</scope>
    <source>
        <strain evidence="3 4">NA02069</strain>
    </source>
</reference>
<dbReference type="PANTHER" id="PTHR33055:SF3">
    <property type="entry name" value="PUTATIVE TRANSPOSASE FOR IS117-RELATED"/>
    <property type="match status" value="1"/>
</dbReference>
<dbReference type="PANTHER" id="PTHR33055">
    <property type="entry name" value="TRANSPOSASE FOR INSERTION SEQUENCE ELEMENT IS1111A"/>
    <property type="match status" value="1"/>
</dbReference>
<evidence type="ECO:0000259" key="1">
    <source>
        <dbReference type="Pfam" id="PF01548"/>
    </source>
</evidence>
<dbReference type="EMBL" id="CP056041">
    <property type="protein sequence ID" value="QKZ16120.1"/>
    <property type="molecule type" value="Genomic_DNA"/>
</dbReference>
<organism evidence="3 4">
    <name type="scientific">Streptomyces chartreusis</name>
    <dbReference type="NCBI Taxonomy" id="1969"/>
    <lineage>
        <taxon>Bacteria</taxon>
        <taxon>Bacillati</taxon>
        <taxon>Actinomycetota</taxon>
        <taxon>Actinomycetes</taxon>
        <taxon>Kitasatosporales</taxon>
        <taxon>Streptomycetaceae</taxon>
        <taxon>Streptomyces</taxon>
    </lineage>
</organism>
<evidence type="ECO:0000313" key="4">
    <source>
        <dbReference type="Proteomes" id="UP000509418"/>
    </source>
</evidence>
<dbReference type="InterPro" id="IPR002525">
    <property type="entry name" value="Transp_IS110-like_N"/>
</dbReference>
<sequence length="401" mass="44611">MNTGHERLWVGIDVGKGHHWAVAVDDMGEAVFSRKIPNDETEILQLIATACDAAEHVQWAVDLRGKTATLLLVLLTAHGQQVTYVPGRSVNRAAEGYRGEGKTDAKDALVIADMARIRRDFTTITIPPEQVCTLRLLTANRRDLIAERVRLINRMRDLLCGISPALEGAFDYARSKGAVTMLTRYQTPAALRRTGVKRLATWLQRRKVRNPQNIAEKAVAAADRQHTALPGETRAAALLGGLAHQLLALDERIASNDREIRETFRSDDRAEIIESLPGMGPILGAEFVAIAGDLSTYRDAGRLAAHAGLAPVPRDSGRRTGNLHRPKRYDRRLRWVFYLSAQSAMQYPGPSRDFYLRKRDEGLRHVQAVLALARRRVDVLWAMLRDHRPYVLAPPTVPASG</sequence>
<dbReference type="GO" id="GO:0004803">
    <property type="term" value="F:transposase activity"/>
    <property type="evidence" value="ECO:0007669"/>
    <property type="project" value="InterPro"/>
</dbReference>
<dbReference type="RefSeq" id="WP_176573816.1">
    <property type="nucleotide sequence ID" value="NZ_CP056041.1"/>
</dbReference>
<feature type="domain" description="Transposase IS116/IS110/IS902 C-terminal" evidence="2">
    <location>
        <begin position="270"/>
        <end position="355"/>
    </location>
</feature>
<feature type="domain" description="Transposase IS110-like N-terminal" evidence="1">
    <location>
        <begin position="10"/>
        <end position="164"/>
    </location>
</feature>
<dbReference type="InterPro" id="IPR003346">
    <property type="entry name" value="Transposase_20"/>
</dbReference>
<dbReference type="Pfam" id="PF02371">
    <property type="entry name" value="Transposase_20"/>
    <property type="match status" value="1"/>
</dbReference>
<protein>
    <submittedName>
        <fullName evidence="3">IS110 family transposase</fullName>
    </submittedName>
</protein>
<gene>
    <name evidence="3" type="ORF">HUT05_01185</name>
</gene>
<keyword evidence="4" id="KW-1185">Reference proteome</keyword>
<dbReference type="Proteomes" id="UP000509418">
    <property type="component" value="Chromosome"/>
</dbReference>
<evidence type="ECO:0000259" key="2">
    <source>
        <dbReference type="Pfam" id="PF02371"/>
    </source>
</evidence>
<accession>A0A7I0NSS7</accession>
<dbReference type="AlphaFoldDB" id="A0A7I0NSS7"/>
<proteinExistence type="predicted"/>
<dbReference type="NCBIfam" id="NF033542">
    <property type="entry name" value="transpos_IS110"/>
    <property type="match status" value="1"/>
</dbReference>
<dbReference type="Pfam" id="PF01548">
    <property type="entry name" value="DEDD_Tnp_IS110"/>
    <property type="match status" value="1"/>
</dbReference>
<evidence type="ECO:0000313" key="3">
    <source>
        <dbReference type="EMBL" id="QKZ16120.1"/>
    </source>
</evidence>
<name>A0A7I0NSS7_STRCX</name>
<dbReference type="GO" id="GO:0006313">
    <property type="term" value="P:DNA transposition"/>
    <property type="evidence" value="ECO:0007669"/>
    <property type="project" value="InterPro"/>
</dbReference>